<evidence type="ECO:0000313" key="13">
    <source>
        <dbReference type="EMBL" id="AUM61734.1"/>
    </source>
</evidence>
<evidence type="ECO:0000256" key="8">
    <source>
        <dbReference type="ARBA" id="ARBA00022759"/>
    </source>
</evidence>
<accession>A0A2K9LW85</accession>
<dbReference type="GO" id="GO:0000166">
    <property type="term" value="F:nucleotide binding"/>
    <property type="evidence" value="ECO:0007669"/>
    <property type="project" value="UniProtKB-KW"/>
</dbReference>
<organism evidence="13">
    <name type="scientific">uncultured virus</name>
    <dbReference type="NCBI Taxonomy" id="340016"/>
    <lineage>
        <taxon>Viruses</taxon>
        <taxon>environmental samples</taxon>
    </lineage>
</organism>
<evidence type="ECO:0000256" key="6">
    <source>
        <dbReference type="ARBA" id="ARBA00022723"/>
    </source>
</evidence>
<dbReference type="Pfam" id="PF02407">
    <property type="entry name" value="Viral_Rep"/>
    <property type="match status" value="1"/>
</dbReference>
<evidence type="ECO:0000256" key="9">
    <source>
        <dbReference type="ARBA" id="ARBA00022801"/>
    </source>
</evidence>
<evidence type="ECO:0000259" key="12">
    <source>
        <dbReference type="PROSITE" id="PS52020"/>
    </source>
</evidence>
<evidence type="ECO:0000256" key="5">
    <source>
        <dbReference type="ARBA" id="ARBA00022722"/>
    </source>
</evidence>
<keyword evidence="8" id="KW-0255">Endonuclease</keyword>
<keyword evidence="10" id="KW-0190">Covalent protein-DNA linkage</keyword>
<dbReference type="GO" id="GO:0016779">
    <property type="term" value="F:nucleotidyltransferase activity"/>
    <property type="evidence" value="ECO:0007669"/>
    <property type="project" value="UniProtKB-KW"/>
</dbReference>
<evidence type="ECO:0000256" key="10">
    <source>
        <dbReference type="ARBA" id="ARBA00023124"/>
    </source>
</evidence>
<dbReference type="Gene3D" id="3.40.1310.20">
    <property type="match status" value="1"/>
</dbReference>
<keyword evidence="7" id="KW-0547">Nucleotide-binding</keyword>
<feature type="domain" description="CRESS-DNA virus Rep endonuclease" evidence="12">
    <location>
        <begin position="7"/>
        <end position="108"/>
    </location>
</feature>
<dbReference type="GO" id="GO:0046872">
    <property type="term" value="F:metal ion binding"/>
    <property type="evidence" value="ECO:0007669"/>
    <property type="project" value="UniProtKB-KW"/>
</dbReference>
<dbReference type="GO" id="GO:0003677">
    <property type="term" value="F:DNA binding"/>
    <property type="evidence" value="ECO:0007669"/>
    <property type="project" value="UniProtKB-KW"/>
</dbReference>
<gene>
    <name evidence="13" type="primary">Rep</name>
</gene>
<dbReference type="PROSITE" id="PS52020">
    <property type="entry name" value="CRESS_DNA_REP"/>
    <property type="match status" value="1"/>
</dbReference>
<keyword evidence="5" id="KW-0540">Nuclease</keyword>
<keyword evidence="9" id="KW-0378">Hydrolase</keyword>
<keyword evidence="11" id="KW-0238">DNA-binding</keyword>
<dbReference type="GO" id="GO:0006260">
    <property type="term" value="P:DNA replication"/>
    <property type="evidence" value="ECO:0007669"/>
    <property type="project" value="UniProtKB-KW"/>
</dbReference>
<evidence type="ECO:0000256" key="4">
    <source>
        <dbReference type="ARBA" id="ARBA00022705"/>
    </source>
</evidence>
<keyword evidence="3" id="KW-0548">Nucleotidyltransferase</keyword>
<evidence type="ECO:0000256" key="7">
    <source>
        <dbReference type="ARBA" id="ARBA00022741"/>
    </source>
</evidence>
<dbReference type="EMBL" id="KY487831">
    <property type="protein sequence ID" value="AUM61734.1"/>
    <property type="molecule type" value="Genomic_DNA"/>
</dbReference>
<comment type="subcellular location">
    <subcellularLocation>
        <location evidence="1">Host nucleus</location>
    </subcellularLocation>
</comment>
<reference evidence="13" key="1">
    <citation type="submission" date="2017-01" db="EMBL/GenBank/DDBJ databases">
        <title>High-throughput sequencing uncovers low homogeneity in the biogeography of single-stranded DNA viruses.</title>
        <authorList>
            <person name="Pearson V.M."/>
            <person name="Rokyta D.R."/>
        </authorList>
    </citation>
    <scope>NUCLEOTIDE SEQUENCE</scope>
</reference>
<evidence type="ECO:0000256" key="1">
    <source>
        <dbReference type="ARBA" id="ARBA00004147"/>
    </source>
</evidence>
<protein>
    <submittedName>
        <fullName evidence="13">Rep</fullName>
    </submittedName>
</protein>
<dbReference type="GO" id="GO:0016787">
    <property type="term" value="F:hydrolase activity"/>
    <property type="evidence" value="ECO:0007669"/>
    <property type="project" value="UniProtKB-KW"/>
</dbReference>
<proteinExistence type="predicted"/>
<keyword evidence="2" id="KW-0808">Transferase</keyword>
<evidence type="ECO:0000256" key="11">
    <source>
        <dbReference type="ARBA" id="ARBA00023125"/>
    </source>
</evidence>
<evidence type="ECO:0000256" key="3">
    <source>
        <dbReference type="ARBA" id="ARBA00022695"/>
    </source>
</evidence>
<keyword evidence="6" id="KW-0479">Metal-binding</keyword>
<evidence type="ECO:0000256" key="2">
    <source>
        <dbReference type="ARBA" id="ARBA00022679"/>
    </source>
</evidence>
<keyword evidence="4" id="KW-0235">DNA replication</keyword>
<dbReference type="InterPro" id="IPR049912">
    <property type="entry name" value="CRESS_DNA_REP"/>
</dbReference>
<sequence length="307" mass="34815">MPRDQRPSNAKCYMVTHQGPWPWHPLTELPEKIAFVVYQLEAAPTTGQHHMQMFLQFDKPGRHMNYIMQVFGNCHAETMKKNSSPQACFDYCTKEETRIEGPWQLGEMTIQGQRNDLLAVRDALKTGRSDAYIAEHHFPVALKYAHHLPRLRALLEPIPAPLFSAGDFSRPLELLDKAVVLYGATGIGKTEYALAHFARPLLVTHLDALARLSPDHDGVVFDDLDFSHLHFSAVLNLLDLAQDRDVHIRYTTARLPRGLRRIFTHNTGAIFNIPNLPDSQQAAIDRRVRYVDLGDADLRVLDIPASE</sequence>
<dbReference type="GO" id="GO:0042025">
    <property type="term" value="C:host cell nucleus"/>
    <property type="evidence" value="ECO:0007669"/>
    <property type="project" value="UniProtKB-SubCell"/>
</dbReference>
<name>A0A2K9LW85_9VIRU</name>
<dbReference type="GO" id="GO:0004519">
    <property type="term" value="F:endonuclease activity"/>
    <property type="evidence" value="ECO:0007669"/>
    <property type="project" value="UniProtKB-KW"/>
</dbReference>